<proteinExistence type="predicted"/>
<organism evidence="1">
    <name type="scientific">Planktothricoides sp. SpSt-374</name>
    <dbReference type="NCBI Taxonomy" id="2282167"/>
    <lineage>
        <taxon>Bacteria</taxon>
        <taxon>Bacillati</taxon>
        <taxon>Cyanobacteriota</taxon>
        <taxon>Cyanophyceae</taxon>
        <taxon>Oscillatoriophycideae</taxon>
        <taxon>Oscillatoriales</taxon>
        <taxon>Oscillatoriaceae</taxon>
        <taxon>Planktothricoides</taxon>
    </lineage>
</organism>
<sequence>MSITELIPTLQSLSRVDKLKVMQFLVEELAKEENAGLQPGATYPVWSPYNSHDAAHKLAKLLEEDREDAPVIRAVSSPINSPIGHD</sequence>
<protein>
    <recommendedName>
        <fullName evidence="2">DUF2281 domain-containing protein</fullName>
    </recommendedName>
</protein>
<dbReference type="EMBL" id="DSPX01000254">
    <property type="protein sequence ID" value="HGG03708.1"/>
    <property type="molecule type" value="Genomic_DNA"/>
</dbReference>
<evidence type="ECO:0008006" key="2">
    <source>
        <dbReference type="Google" id="ProtNLM"/>
    </source>
</evidence>
<evidence type="ECO:0000313" key="1">
    <source>
        <dbReference type="EMBL" id="HGG03708.1"/>
    </source>
</evidence>
<comment type="caution">
    <text evidence="1">The sequence shown here is derived from an EMBL/GenBank/DDBJ whole genome shotgun (WGS) entry which is preliminary data.</text>
</comment>
<name>A0A7C4A041_9CYAN</name>
<reference evidence="1" key="1">
    <citation type="journal article" date="2020" name="mSystems">
        <title>Genome- and Community-Level Interaction Insights into Carbon Utilization and Element Cycling Functions of Hydrothermarchaeota in Hydrothermal Sediment.</title>
        <authorList>
            <person name="Zhou Z."/>
            <person name="Liu Y."/>
            <person name="Xu W."/>
            <person name="Pan J."/>
            <person name="Luo Z.H."/>
            <person name="Li M."/>
        </authorList>
    </citation>
    <scope>NUCLEOTIDE SEQUENCE [LARGE SCALE GENOMIC DNA]</scope>
    <source>
        <strain evidence="1">SpSt-374</strain>
    </source>
</reference>
<gene>
    <name evidence="1" type="ORF">ENR15_24500</name>
</gene>
<dbReference type="AlphaFoldDB" id="A0A7C4A041"/>
<accession>A0A7C4A041</accession>